<gene>
    <name evidence="17" type="ORF">LAESUDRAFT_757381</name>
</gene>
<dbReference type="InterPro" id="IPR011992">
    <property type="entry name" value="EF-hand-dom_pair"/>
</dbReference>
<evidence type="ECO:0000256" key="3">
    <source>
        <dbReference type="ARBA" id="ARBA00022448"/>
    </source>
</evidence>
<keyword evidence="9" id="KW-0496">Mitochondrion</keyword>
<dbReference type="STRING" id="1314785.A0A165FA45"/>
<dbReference type="InterPro" id="IPR002048">
    <property type="entry name" value="EF_hand_dom"/>
</dbReference>
<dbReference type="GO" id="GO:0015183">
    <property type="term" value="F:L-aspartate transmembrane transporter activity"/>
    <property type="evidence" value="ECO:0007669"/>
    <property type="project" value="TreeGrafter"/>
</dbReference>
<dbReference type="GO" id="GO:0043490">
    <property type="term" value="P:malate-aspartate shuttle"/>
    <property type="evidence" value="ECO:0007669"/>
    <property type="project" value="TreeGrafter"/>
</dbReference>
<name>A0A165FA45_9APHY</name>
<evidence type="ECO:0000256" key="5">
    <source>
        <dbReference type="ARBA" id="ARBA00022737"/>
    </source>
</evidence>
<dbReference type="OrthoDB" id="2161at2759"/>
<feature type="repeat" description="Solcar" evidence="15">
    <location>
        <begin position="356"/>
        <end position="446"/>
    </location>
</feature>
<dbReference type="Pfam" id="PF13833">
    <property type="entry name" value="EF-hand_8"/>
    <property type="match status" value="1"/>
</dbReference>
<dbReference type="Gene3D" id="1.50.40.10">
    <property type="entry name" value="Mitochondrial carrier domain"/>
    <property type="match status" value="1"/>
</dbReference>
<evidence type="ECO:0000313" key="17">
    <source>
        <dbReference type="EMBL" id="KZT08661.1"/>
    </source>
</evidence>
<dbReference type="GO" id="GO:0005743">
    <property type="term" value="C:mitochondrial inner membrane"/>
    <property type="evidence" value="ECO:0007669"/>
    <property type="project" value="UniProtKB-SubCell"/>
</dbReference>
<dbReference type="Pfam" id="PF00153">
    <property type="entry name" value="Mito_carr"/>
    <property type="match status" value="3"/>
</dbReference>
<dbReference type="PRINTS" id="PR00926">
    <property type="entry name" value="MITOCARRIER"/>
</dbReference>
<dbReference type="SMART" id="SM00054">
    <property type="entry name" value="EFh"/>
    <property type="match status" value="2"/>
</dbReference>
<feature type="domain" description="EF-hand" evidence="16">
    <location>
        <begin position="188"/>
        <end position="223"/>
    </location>
</feature>
<dbReference type="Gene3D" id="1.10.238.10">
    <property type="entry name" value="EF-hand"/>
    <property type="match status" value="2"/>
</dbReference>
<feature type="repeat" description="Solcar" evidence="15">
    <location>
        <begin position="553"/>
        <end position="641"/>
    </location>
</feature>
<keyword evidence="7" id="KW-0106">Calcium</keyword>
<evidence type="ECO:0000256" key="1">
    <source>
        <dbReference type="ARBA" id="ARBA00004448"/>
    </source>
</evidence>
<evidence type="ECO:0000256" key="7">
    <source>
        <dbReference type="ARBA" id="ARBA00022837"/>
    </source>
</evidence>
<comment type="similarity">
    <text evidence="2">Belongs to the mitochondrial carrier (TC 2.A.29) family.</text>
</comment>
<dbReference type="PROSITE" id="PS50920">
    <property type="entry name" value="SOLCAR"/>
    <property type="match status" value="3"/>
</dbReference>
<keyword evidence="6" id="KW-0999">Mitochondrion inner membrane</keyword>
<dbReference type="InterPro" id="IPR018108">
    <property type="entry name" value="MCP_transmembrane"/>
</dbReference>
<dbReference type="SUPFAM" id="SSF47473">
    <property type="entry name" value="EF-hand"/>
    <property type="match status" value="2"/>
</dbReference>
<keyword evidence="5" id="KW-0677">Repeat</keyword>
<keyword evidence="4 15" id="KW-0812">Transmembrane</keyword>
<evidence type="ECO:0000256" key="15">
    <source>
        <dbReference type="PROSITE-ProRule" id="PRU00282"/>
    </source>
</evidence>
<dbReference type="Proteomes" id="UP000076871">
    <property type="component" value="Unassembled WGS sequence"/>
</dbReference>
<dbReference type="GO" id="GO:1990544">
    <property type="term" value="P:mitochondrial ATP transmembrane transport"/>
    <property type="evidence" value="ECO:0007669"/>
    <property type="project" value="InterPro"/>
</dbReference>
<evidence type="ECO:0000256" key="6">
    <source>
        <dbReference type="ARBA" id="ARBA00022792"/>
    </source>
</evidence>
<dbReference type="InterPro" id="IPR023395">
    <property type="entry name" value="MCP_dom_sf"/>
</dbReference>
<accession>A0A165FA45</accession>
<evidence type="ECO:0000256" key="4">
    <source>
        <dbReference type="ARBA" id="ARBA00022692"/>
    </source>
</evidence>
<dbReference type="GO" id="GO:0005313">
    <property type="term" value="F:L-glutamate transmembrane transporter activity"/>
    <property type="evidence" value="ECO:0007669"/>
    <property type="project" value="TreeGrafter"/>
</dbReference>
<dbReference type="EMBL" id="KV427614">
    <property type="protein sequence ID" value="KZT08661.1"/>
    <property type="molecule type" value="Genomic_DNA"/>
</dbReference>
<dbReference type="AlphaFoldDB" id="A0A165FA45"/>
<evidence type="ECO:0000256" key="10">
    <source>
        <dbReference type="ARBA" id="ARBA00023136"/>
    </source>
</evidence>
<comment type="subcellular location">
    <subcellularLocation>
        <location evidence="1">Mitochondrion inner membrane</location>
        <topology evidence="1">Multi-pass membrane protein</topology>
    </subcellularLocation>
</comment>
<evidence type="ECO:0000256" key="8">
    <source>
        <dbReference type="ARBA" id="ARBA00022989"/>
    </source>
</evidence>
<organism evidence="17 18">
    <name type="scientific">Laetiporus sulphureus 93-53</name>
    <dbReference type="NCBI Taxonomy" id="1314785"/>
    <lineage>
        <taxon>Eukaryota</taxon>
        <taxon>Fungi</taxon>
        <taxon>Dikarya</taxon>
        <taxon>Basidiomycota</taxon>
        <taxon>Agaricomycotina</taxon>
        <taxon>Agaricomycetes</taxon>
        <taxon>Polyporales</taxon>
        <taxon>Laetiporus</taxon>
    </lineage>
</organism>
<evidence type="ECO:0000256" key="2">
    <source>
        <dbReference type="ARBA" id="ARBA00006375"/>
    </source>
</evidence>
<comment type="function">
    <text evidence="12">Calcium-dependent mitochondrial aspartate and glutamate carrier. Transport of glutamate in mitochondria is required for mitochondrial transamination reactions and ornithine synthesis. Plays also a role in malate-aspartate NADH shuttle, which is critical for growth on acetate and fatty acids.</text>
</comment>
<keyword evidence="18" id="KW-1185">Reference proteome</keyword>
<keyword evidence="3" id="KW-0813">Transport</keyword>
<dbReference type="Pfam" id="PF13405">
    <property type="entry name" value="EF-hand_6"/>
    <property type="match status" value="1"/>
</dbReference>
<dbReference type="FunFam" id="1.50.40.10:FF:000004">
    <property type="entry name" value="Calcium-binding mitochondrial carrier protein Aralar1"/>
    <property type="match status" value="1"/>
</dbReference>
<dbReference type="InterPro" id="IPR002067">
    <property type="entry name" value="MCP"/>
</dbReference>
<feature type="repeat" description="Solcar" evidence="15">
    <location>
        <begin position="455"/>
        <end position="542"/>
    </location>
</feature>
<dbReference type="PANTHER" id="PTHR45678:SF9">
    <property type="entry name" value="CALCIUM-BINDING MITOCHONDRIAL CARRIER PROTEIN ARALAR1"/>
    <property type="match status" value="1"/>
</dbReference>
<evidence type="ECO:0000313" key="18">
    <source>
        <dbReference type="Proteomes" id="UP000076871"/>
    </source>
</evidence>
<dbReference type="PROSITE" id="PS50222">
    <property type="entry name" value="EF_HAND_2"/>
    <property type="match status" value="2"/>
</dbReference>
<dbReference type="InterPro" id="IPR018247">
    <property type="entry name" value="EF_Hand_1_Ca_BS"/>
</dbReference>
<keyword evidence="8" id="KW-1133">Transmembrane helix</keyword>
<evidence type="ECO:0000256" key="9">
    <source>
        <dbReference type="ARBA" id="ARBA00023128"/>
    </source>
</evidence>
<dbReference type="InterPro" id="IPR002113">
    <property type="entry name" value="ADT_euk_type"/>
</dbReference>
<dbReference type="SUPFAM" id="SSF103506">
    <property type="entry name" value="Mitochondrial carrier"/>
    <property type="match status" value="1"/>
</dbReference>
<dbReference type="GO" id="GO:0140021">
    <property type="term" value="P:mitochondrial ADP transmembrane transport"/>
    <property type="evidence" value="ECO:0007669"/>
    <property type="project" value="InterPro"/>
</dbReference>
<dbReference type="GO" id="GO:0005471">
    <property type="term" value="F:ATP:ADP antiporter activity"/>
    <property type="evidence" value="ECO:0007669"/>
    <property type="project" value="InterPro"/>
</dbReference>
<dbReference type="RefSeq" id="XP_040766401.1">
    <property type="nucleotide sequence ID" value="XM_040912292.1"/>
</dbReference>
<proteinExistence type="inferred from homology"/>
<dbReference type="PRINTS" id="PR00927">
    <property type="entry name" value="ADPTRNSLCASE"/>
</dbReference>
<dbReference type="CDD" id="cd00051">
    <property type="entry name" value="EFh"/>
    <property type="match status" value="1"/>
</dbReference>
<dbReference type="InParanoid" id="A0A165FA45"/>
<dbReference type="GO" id="GO:0005509">
    <property type="term" value="F:calcium ion binding"/>
    <property type="evidence" value="ECO:0007669"/>
    <property type="project" value="InterPro"/>
</dbReference>
<evidence type="ECO:0000256" key="14">
    <source>
        <dbReference type="ARBA" id="ARBA00082232"/>
    </source>
</evidence>
<keyword evidence="10 15" id="KW-0472">Membrane</keyword>
<protein>
    <recommendedName>
        <fullName evidence="13">Mitochondrial aspartate-glutamate transporter AGC1</fullName>
    </recommendedName>
    <alternativeName>
        <fullName evidence="14">Aspartate-glutamate carrier 1</fullName>
    </alternativeName>
</protein>
<dbReference type="PANTHER" id="PTHR45678">
    <property type="entry name" value="MITOCHONDRIAL 2-OXODICARBOXYLATE CARRIER 1-RELATED"/>
    <property type="match status" value="1"/>
</dbReference>
<reference evidence="17 18" key="1">
    <citation type="journal article" date="2016" name="Mol. Biol. Evol.">
        <title>Comparative Genomics of Early-Diverging Mushroom-Forming Fungi Provides Insights into the Origins of Lignocellulose Decay Capabilities.</title>
        <authorList>
            <person name="Nagy L.G."/>
            <person name="Riley R."/>
            <person name="Tritt A."/>
            <person name="Adam C."/>
            <person name="Daum C."/>
            <person name="Floudas D."/>
            <person name="Sun H."/>
            <person name="Yadav J.S."/>
            <person name="Pangilinan J."/>
            <person name="Larsson K.H."/>
            <person name="Matsuura K."/>
            <person name="Barry K."/>
            <person name="Labutti K."/>
            <person name="Kuo R."/>
            <person name="Ohm R.A."/>
            <person name="Bhattacharya S.S."/>
            <person name="Shirouzu T."/>
            <person name="Yoshinaga Y."/>
            <person name="Martin F.M."/>
            <person name="Grigoriev I.V."/>
            <person name="Hibbett D.S."/>
        </authorList>
    </citation>
    <scope>NUCLEOTIDE SEQUENCE [LARGE SCALE GENOMIC DNA]</scope>
    <source>
        <strain evidence="17 18">93-53</strain>
    </source>
</reference>
<comment type="subunit">
    <text evidence="11">Homodimer (via N-terminus).</text>
</comment>
<dbReference type="PROSITE" id="PS00018">
    <property type="entry name" value="EF_HAND_1"/>
    <property type="match status" value="1"/>
</dbReference>
<sequence length="688" mass="77611">MFPLSLPRIFPTLHCDSDELAVSERTVTALRRVRNVMAVPETELKRWRRIFDANAQTEVDGQKFLTSEQFVNAIAPARDSKIGRAQFSILFRVADTSKRGLVSWDDFVVFETLLKRPDADYWIAFQYFDVDDSGTITLDEFKNVFQANVGSHVIPFDFDCDWVKLYLGTKNGHHVLGYNEFTQLMKGLQGERLRQAFKYFDKDHDGFILPEEFKRILMEIAGHKLSEAVIERLPTLTVLSPGGRISYSEVIAFHNVVREMDILERIIREAIAKSKDGRIDQSDFLNYCETATRYSLFTPMEASIIFHFAGRGNATQRLAFVDFAQLLDPRWRAPLERDEQEGETTTTAKSFLHSVAHSVYNFVQGGIAGAFGATIVYPIDLVKVEMQNQRSTVVGQLLYKNSLDCVKKVFRNEGFIGFYRGLGPQLIGVAPEKAIKLTVNDFIRARAMDPETGRIKLFWELVAGGSAGGCQVIFTNPLEIVKIRLQIQGEAAKLEGAIPKGAVHIIRQLGLLGLYKGASACLLRDIPFSAIYFPAYWHLKRDVFEEGYNGKQLSFFETLASAAIAGMPAAYFTTPADVVKTRLQVEARTGQTHYKGMGDAFVKIWQEEGFKAFFKGGPARIVRSSPQFGFTLVAYEYLHKFFPYPYGGQQKVETPLTIQSEDLTKVRARNALKILLDVHGDFGRRPVA</sequence>
<dbReference type="InterPro" id="IPR051028">
    <property type="entry name" value="Mito_Solute_Carrier"/>
</dbReference>
<feature type="domain" description="EF-hand" evidence="16">
    <location>
        <begin position="116"/>
        <end position="151"/>
    </location>
</feature>
<dbReference type="Pfam" id="PF13499">
    <property type="entry name" value="EF-hand_7"/>
    <property type="match status" value="1"/>
</dbReference>
<dbReference type="GeneID" id="63829320"/>
<evidence type="ECO:0000256" key="11">
    <source>
        <dbReference type="ARBA" id="ARBA00038674"/>
    </source>
</evidence>
<evidence type="ECO:0000256" key="12">
    <source>
        <dbReference type="ARBA" id="ARBA00059916"/>
    </source>
</evidence>
<evidence type="ECO:0000259" key="16">
    <source>
        <dbReference type="PROSITE" id="PS50222"/>
    </source>
</evidence>
<evidence type="ECO:0000256" key="13">
    <source>
        <dbReference type="ARBA" id="ARBA00073787"/>
    </source>
</evidence>